<keyword evidence="1" id="KW-0805">Transcription regulation</keyword>
<dbReference type="Pfam" id="PF12833">
    <property type="entry name" value="HTH_18"/>
    <property type="match status" value="1"/>
</dbReference>
<dbReference type="SUPFAM" id="SSF46689">
    <property type="entry name" value="Homeodomain-like"/>
    <property type="match status" value="2"/>
</dbReference>
<dbReference type="Gene3D" id="3.40.50.880">
    <property type="match status" value="1"/>
</dbReference>
<dbReference type="PROSITE" id="PS00041">
    <property type="entry name" value="HTH_ARAC_FAMILY_1"/>
    <property type="match status" value="1"/>
</dbReference>
<dbReference type="SUPFAM" id="SSF52317">
    <property type="entry name" value="Class I glutamine amidotransferase-like"/>
    <property type="match status" value="1"/>
</dbReference>
<reference evidence="6 7" key="1">
    <citation type="submission" date="2022-10" db="EMBL/GenBank/DDBJ databases">
        <title>Defluviimonas sp. nov., isolated from ocean surface water.</title>
        <authorList>
            <person name="He W."/>
            <person name="Wang L."/>
            <person name="Zhang D.-F."/>
        </authorList>
    </citation>
    <scope>NUCLEOTIDE SEQUENCE [LARGE SCALE GENOMIC DNA]</scope>
    <source>
        <strain evidence="6 7">WL0002</strain>
    </source>
</reference>
<evidence type="ECO:0000313" key="7">
    <source>
        <dbReference type="Proteomes" id="UP001652542"/>
    </source>
</evidence>
<dbReference type="InterPro" id="IPR018060">
    <property type="entry name" value="HTH_AraC"/>
</dbReference>
<dbReference type="Gene3D" id="1.10.10.60">
    <property type="entry name" value="Homeodomain-like"/>
    <property type="match status" value="2"/>
</dbReference>
<dbReference type="PANTHER" id="PTHR43130">
    <property type="entry name" value="ARAC-FAMILY TRANSCRIPTIONAL REGULATOR"/>
    <property type="match status" value="1"/>
</dbReference>
<dbReference type="InterPro" id="IPR052158">
    <property type="entry name" value="INH-QAR"/>
</dbReference>
<dbReference type="SMART" id="SM00342">
    <property type="entry name" value="HTH_ARAC"/>
    <property type="match status" value="1"/>
</dbReference>
<dbReference type="PROSITE" id="PS01124">
    <property type="entry name" value="HTH_ARAC_FAMILY_2"/>
    <property type="match status" value="1"/>
</dbReference>
<evidence type="ECO:0000313" key="6">
    <source>
        <dbReference type="EMBL" id="MCV2869460.1"/>
    </source>
</evidence>
<dbReference type="InterPro" id="IPR020449">
    <property type="entry name" value="Tscrpt_reg_AraC-type_HTH"/>
</dbReference>
<dbReference type="PANTHER" id="PTHR43130:SF11">
    <property type="entry name" value="TRANSCRIPTIONAL REGULATORY PROTEIN"/>
    <property type="match status" value="1"/>
</dbReference>
<accession>A0ABT2ZE89</accession>
<proteinExistence type="predicted"/>
<keyword evidence="7" id="KW-1185">Reference proteome</keyword>
<dbReference type="InterPro" id="IPR002818">
    <property type="entry name" value="DJ-1/PfpI"/>
</dbReference>
<dbReference type="InterPro" id="IPR018062">
    <property type="entry name" value="HTH_AraC-typ_CS"/>
</dbReference>
<dbReference type="RefSeq" id="WP_263735118.1">
    <property type="nucleotide sequence ID" value="NZ_JAOWKY010000003.1"/>
</dbReference>
<feature type="domain" description="HTH araC/xylS-type" evidence="5">
    <location>
        <begin position="235"/>
        <end position="333"/>
    </location>
</feature>
<dbReference type="InterPro" id="IPR029062">
    <property type="entry name" value="Class_I_gatase-like"/>
</dbReference>
<feature type="region of interest" description="Disordered" evidence="4">
    <location>
        <begin position="340"/>
        <end position="362"/>
    </location>
</feature>
<evidence type="ECO:0000256" key="1">
    <source>
        <dbReference type="ARBA" id="ARBA00023015"/>
    </source>
</evidence>
<evidence type="ECO:0000256" key="2">
    <source>
        <dbReference type="ARBA" id="ARBA00023125"/>
    </source>
</evidence>
<dbReference type="Pfam" id="PF01965">
    <property type="entry name" value="DJ-1_PfpI"/>
    <property type="match status" value="1"/>
</dbReference>
<dbReference type="EMBL" id="JAOWKY010000003">
    <property type="protein sequence ID" value="MCV2869460.1"/>
    <property type="molecule type" value="Genomic_DNA"/>
</dbReference>
<comment type="caution">
    <text evidence="6">The sequence shown here is derived from an EMBL/GenBank/DDBJ whole genome shotgun (WGS) entry which is preliminary data.</text>
</comment>
<dbReference type="Proteomes" id="UP001652542">
    <property type="component" value="Unassembled WGS sequence"/>
</dbReference>
<dbReference type="PRINTS" id="PR00032">
    <property type="entry name" value="HTHARAC"/>
</dbReference>
<keyword evidence="3" id="KW-0804">Transcription</keyword>
<name>A0ABT2ZE89_9RHOB</name>
<protein>
    <submittedName>
        <fullName evidence="6">Helix-turn-helix domain-containing protein</fullName>
    </submittedName>
</protein>
<keyword evidence="2" id="KW-0238">DNA-binding</keyword>
<evidence type="ECO:0000259" key="5">
    <source>
        <dbReference type="PROSITE" id="PS01124"/>
    </source>
</evidence>
<gene>
    <name evidence="6" type="ORF">OEW28_12565</name>
</gene>
<evidence type="ECO:0000256" key="4">
    <source>
        <dbReference type="SAM" id="MobiDB-lite"/>
    </source>
</evidence>
<dbReference type="InterPro" id="IPR009057">
    <property type="entry name" value="Homeodomain-like_sf"/>
</dbReference>
<sequence length="362" mass="38998">MSKRPVIALLAAPETSASVLYGLYDVLFSVGAVYPDMVAGTPGEELLDVRIVSEDGNGFHCLGNVPVEPHAAIDEMSGPDAMPDAVIVCDLYTSIHATPSGRYPHATAWLRQAHANGALVCSVCSGALLLADAGLLDGREATAHWAYRDMFGRHYPKVRFRSDSVLCLTTEADRLVTAGGVSAWHDLAVYLIARFCGYRHAIETAKVFLISGHSDGQSPYAVMTRPMDTTDAAISDCQAWIANSYDQPNPVEAMVSRSGLNARTFSRRFRAATGYAPIDYVQALRIEEAKQALETDSLPIEEVSVAVGYEDAASFRRIFKRRVGLTPAAYRRKFQRLSQIAGPTGGSRPAIADAPRAGSAST</sequence>
<evidence type="ECO:0000256" key="3">
    <source>
        <dbReference type="ARBA" id="ARBA00023163"/>
    </source>
</evidence>
<organism evidence="6 7">
    <name type="scientific">Albidovulum marisflavi</name>
    <dbReference type="NCBI Taxonomy" id="2984159"/>
    <lineage>
        <taxon>Bacteria</taxon>
        <taxon>Pseudomonadati</taxon>
        <taxon>Pseudomonadota</taxon>
        <taxon>Alphaproteobacteria</taxon>
        <taxon>Rhodobacterales</taxon>
        <taxon>Paracoccaceae</taxon>
        <taxon>Albidovulum</taxon>
    </lineage>
</organism>